<feature type="compositionally biased region" description="Polar residues" evidence="1">
    <location>
        <begin position="94"/>
        <end position="110"/>
    </location>
</feature>
<accession>A0A9Q3IEK9</accession>
<sequence>MRSSNRYKSHSEGSNRNIHEPVQTVRHHVQEQRLGNAATNPPRSDELLEHPEEVPQRGGNSDILQWIESTVIQTSDEKDKGIPFQKEGEKHGRSLSSFYQQATSQPTSEGKTNKKKHWRKPYYPCYRIPKI</sequence>
<feature type="compositionally biased region" description="Basic and acidic residues" evidence="1">
    <location>
        <begin position="9"/>
        <end position="19"/>
    </location>
</feature>
<feature type="compositionally biased region" description="Basic and acidic residues" evidence="1">
    <location>
        <begin position="75"/>
        <end position="92"/>
    </location>
</feature>
<feature type="region of interest" description="Disordered" evidence="1">
    <location>
        <begin position="1"/>
        <end position="62"/>
    </location>
</feature>
<dbReference type="AlphaFoldDB" id="A0A9Q3IEK9"/>
<dbReference type="EMBL" id="AVOT02040605">
    <property type="protein sequence ID" value="MBW0535854.1"/>
    <property type="molecule type" value="Genomic_DNA"/>
</dbReference>
<name>A0A9Q3IEK9_9BASI</name>
<gene>
    <name evidence="2" type="ORF">O181_075569</name>
</gene>
<feature type="compositionally biased region" description="Basic and acidic residues" evidence="1">
    <location>
        <begin position="43"/>
        <end position="55"/>
    </location>
</feature>
<organism evidence="2 3">
    <name type="scientific">Austropuccinia psidii MF-1</name>
    <dbReference type="NCBI Taxonomy" id="1389203"/>
    <lineage>
        <taxon>Eukaryota</taxon>
        <taxon>Fungi</taxon>
        <taxon>Dikarya</taxon>
        <taxon>Basidiomycota</taxon>
        <taxon>Pucciniomycotina</taxon>
        <taxon>Pucciniomycetes</taxon>
        <taxon>Pucciniales</taxon>
        <taxon>Sphaerophragmiaceae</taxon>
        <taxon>Austropuccinia</taxon>
    </lineage>
</organism>
<reference evidence="2" key="1">
    <citation type="submission" date="2021-03" db="EMBL/GenBank/DDBJ databases">
        <title>Draft genome sequence of rust myrtle Austropuccinia psidii MF-1, a brazilian biotype.</title>
        <authorList>
            <person name="Quecine M.C."/>
            <person name="Pachon D.M.R."/>
            <person name="Bonatelli M.L."/>
            <person name="Correr F.H."/>
            <person name="Franceschini L.M."/>
            <person name="Leite T.F."/>
            <person name="Margarido G.R.A."/>
            <person name="Almeida C.A."/>
            <person name="Ferrarezi J.A."/>
            <person name="Labate C.A."/>
        </authorList>
    </citation>
    <scope>NUCLEOTIDE SEQUENCE</scope>
    <source>
        <strain evidence="2">MF-1</strain>
    </source>
</reference>
<evidence type="ECO:0000256" key="1">
    <source>
        <dbReference type="SAM" id="MobiDB-lite"/>
    </source>
</evidence>
<keyword evidence="3" id="KW-1185">Reference proteome</keyword>
<evidence type="ECO:0000313" key="2">
    <source>
        <dbReference type="EMBL" id="MBW0535854.1"/>
    </source>
</evidence>
<comment type="caution">
    <text evidence="2">The sequence shown here is derived from an EMBL/GenBank/DDBJ whole genome shotgun (WGS) entry which is preliminary data.</text>
</comment>
<evidence type="ECO:0000313" key="3">
    <source>
        <dbReference type="Proteomes" id="UP000765509"/>
    </source>
</evidence>
<dbReference type="Proteomes" id="UP000765509">
    <property type="component" value="Unassembled WGS sequence"/>
</dbReference>
<proteinExistence type="predicted"/>
<protein>
    <submittedName>
        <fullName evidence="2">Uncharacterized protein</fullName>
    </submittedName>
</protein>
<feature type="region of interest" description="Disordered" evidence="1">
    <location>
        <begin position="74"/>
        <end position="116"/>
    </location>
</feature>